<dbReference type="EMBL" id="JANEYF010001459">
    <property type="protein sequence ID" value="KAJ8963955.1"/>
    <property type="molecule type" value="Genomic_DNA"/>
</dbReference>
<dbReference type="SUPFAM" id="SSF51735">
    <property type="entry name" value="NAD(P)-binding Rossmann-fold domains"/>
    <property type="match status" value="1"/>
</dbReference>
<gene>
    <name evidence="2" type="ORF">NQ314_005286</name>
</gene>
<dbReference type="PANTHER" id="PTHR43775:SF23">
    <property type="entry name" value="FATTY ACID SYNTHASE 3"/>
    <property type="match status" value="1"/>
</dbReference>
<protein>
    <recommendedName>
        <fullName evidence="1">Ketoreductase (KR) domain-containing protein</fullName>
    </recommendedName>
</protein>
<dbReference type="InterPro" id="IPR013968">
    <property type="entry name" value="PKS_KR"/>
</dbReference>
<dbReference type="InterPro" id="IPR050091">
    <property type="entry name" value="PKS_NRPS_Biosynth_Enz"/>
</dbReference>
<proteinExistence type="predicted"/>
<evidence type="ECO:0000259" key="1">
    <source>
        <dbReference type="Pfam" id="PF08659"/>
    </source>
</evidence>
<keyword evidence="3" id="KW-1185">Reference proteome</keyword>
<dbReference type="PANTHER" id="PTHR43775">
    <property type="entry name" value="FATTY ACID SYNTHASE"/>
    <property type="match status" value="1"/>
</dbReference>
<accession>A0AAV8ZHX6</accession>
<dbReference type="GO" id="GO:0004312">
    <property type="term" value="F:fatty acid synthase activity"/>
    <property type="evidence" value="ECO:0007669"/>
    <property type="project" value="TreeGrafter"/>
</dbReference>
<dbReference type="Pfam" id="PF08659">
    <property type="entry name" value="KR"/>
    <property type="match status" value="1"/>
</dbReference>
<dbReference type="InterPro" id="IPR036291">
    <property type="entry name" value="NAD(P)-bd_dom_sf"/>
</dbReference>
<name>A0AAV8ZHX6_9CUCU</name>
<dbReference type="Proteomes" id="UP001162156">
    <property type="component" value="Unassembled WGS sequence"/>
</dbReference>
<reference evidence="2" key="1">
    <citation type="journal article" date="2023" name="Insect Mol. Biol.">
        <title>Genome sequencing provides insights into the evolution of gene families encoding plant cell wall-degrading enzymes in longhorned beetles.</title>
        <authorList>
            <person name="Shin N.R."/>
            <person name="Okamura Y."/>
            <person name="Kirsch R."/>
            <person name="Pauchet Y."/>
        </authorList>
    </citation>
    <scope>NUCLEOTIDE SEQUENCE</scope>
    <source>
        <strain evidence="2">RBIC_L_NR</strain>
    </source>
</reference>
<dbReference type="AlphaFoldDB" id="A0AAV8ZHX6"/>
<comment type="caution">
    <text evidence="2">The sequence shown here is derived from an EMBL/GenBank/DDBJ whole genome shotgun (WGS) entry which is preliminary data.</text>
</comment>
<evidence type="ECO:0000313" key="2">
    <source>
        <dbReference type="EMBL" id="KAJ8963955.1"/>
    </source>
</evidence>
<evidence type="ECO:0000313" key="3">
    <source>
        <dbReference type="Proteomes" id="UP001162156"/>
    </source>
</evidence>
<feature type="domain" description="Ketoreductase (KR)" evidence="1">
    <location>
        <begin position="4"/>
        <end position="80"/>
    </location>
</feature>
<sequence>MVTWESYGTIVKISKCNTVSQSGCQQLIKESQELGSITAVFNLAVVLNDSIFEDQTPESFYTVFAPKAFSTQYLDEVTRKLCPSLRLAYLYRG</sequence>
<dbReference type="Gene3D" id="3.40.50.720">
    <property type="entry name" value="NAD(P)-binding Rossmann-like Domain"/>
    <property type="match status" value="1"/>
</dbReference>
<dbReference type="GO" id="GO:0006633">
    <property type="term" value="P:fatty acid biosynthetic process"/>
    <property type="evidence" value="ECO:0007669"/>
    <property type="project" value="TreeGrafter"/>
</dbReference>
<organism evidence="2 3">
    <name type="scientific">Rhamnusium bicolor</name>
    <dbReference type="NCBI Taxonomy" id="1586634"/>
    <lineage>
        <taxon>Eukaryota</taxon>
        <taxon>Metazoa</taxon>
        <taxon>Ecdysozoa</taxon>
        <taxon>Arthropoda</taxon>
        <taxon>Hexapoda</taxon>
        <taxon>Insecta</taxon>
        <taxon>Pterygota</taxon>
        <taxon>Neoptera</taxon>
        <taxon>Endopterygota</taxon>
        <taxon>Coleoptera</taxon>
        <taxon>Polyphaga</taxon>
        <taxon>Cucujiformia</taxon>
        <taxon>Chrysomeloidea</taxon>
        <taxon>Cerambycidae</taxon>
        <taxon>Lepturinae</taxon>
        <taxon>Rhagiini</taxon>
        <taxon>Rhamnusium</taxon>
    </lineage>
</organism>